<sequence length="754" mass="84422">MLIVILSWVSFWINVEAIPARVSIGLLTVLTMTTQSTGARASLPKVSYVKAIDIWFSMCLLFVFTSLLEFALVNVVSRKQTKITQRTIMAAPAPDLRYRDMPETYPLNQVLHSDSIICRLFQLLAPHSITSQCFVAGLVQCLFLHAGWVLFSMPITCGHINTLLPNLITPILVLLLHAHGAFPCLEIQFVLQREIGFFLIQIYVPTLLIVILSWVSFWINVDSAPARVSIGLLTVLAMTTQSTGANSSLPKVSYVKAIDVWFSMCLIFVFTGLLEFAVVNVMSRKQNKAKRRAAPTPPPPPPARQPNVEQVCPLDQFVLQREIGFFLIQIYVPTLLIVILSWVSFWINVDSAPARVSIGLLTVLAMTTQSTGANSSLPKVSYVKAIDVWFSMCLIFVFTGLLEFAVVNVMSRKQAKAKSRARPPAALRQQNIQLPYQDQFVLQRQIGFFLIQIYIPTILIVILSWVSFWLNIDAAPARVSIGLLTVLTMTTQSTATNASLPKVSYVKALDIWFSLCLIFVFSGLLEFAIVNVMSRRQGKHRGLRVPPPPIRHRKMEQQFPLGQFILQRQIGFFLIQIYVPTFLIVILSWVSFWINVEAIPARVSIGLLTVLTMTTQSTGARASLPRVSYVKAIDMWFSMCLLFVFTSLLEFALVNVVSRRQGKQRAQRPLPPPPVAPPEPGHACHLDQINIVENGTERRDPPGPAKGSDPEGKNKARRIDKISRKLFPMSFLLFNIIYWIVYTLPGGSPQGSMS</sequence>
<evidence type="ECO:0000256" key="5">
    <source>
        <dbReference type="ARBA" id="ARBA00022989"/>
    </source>
</evidence>
<feature type="domain" description="Neurotransmitter-gated ion-channel transmembrane" evidence="19">
    <location>
        <begin position="2"/>
        <end position="82"/>
    </location>
</feature>
<protein>
    <recommendedName>
        <fullName evidence="19">Neurotransmitter-gated ion-channel transmembrane domain-containing protein</fullName>
    </recommendedName>
</protein>
<feature type="transmembrane region" description="Helical" evidence="17">
    <location>
        <begin position="54"/>
        <end position="76"/>
    </location>
</feature>
<name>A0AAD9NA09_9ANNE</name>
<evidence type="ECO:0000256" key="3">
    <source>
        <dbReference type="ARBA" id="ARBA00022692"/>
    </source>
</evidence>
<evidence type="ECO:0000256" key="18">
    <source>
        <dbReference type="SAM" id="SignalP"/>
    </source>
</evidence>
<keyword evidence="9" id="KW-1015">Disulfide bond</keyword>
<keyword evidence="5 17" id="KW-1133">Transmembrane helix</keyword>
<gene>
    <name evidence="20" type="ORF">LSH36_95g00009</name>
</gene>
<feature type="transmembrane region" description="Helical" evidence="17">
    <location>
        <begin position="260"/>
        <end position="282"/>
    </location>
</feature>
<keyword evidence="1" id="KW-0813">Transport</keyword>
<evidence type="ECO:0000256" key="6">
    <source>
        <dbReference type="ARBA" id="ARBA00023018"/>
    </source>
</evidence>
<keyword evidence="21" id="KW-1185">Reference proteome</keyword>
<feature type="transmembrane region" description="Helical" evidence="17">
    <location>
        <begin position="323"/>
        <end position="347"/>
    </location>
</feature>
<evidence type="ECO:0000256" key="15">
    <source>
        <dbReference type="ARBA" id="ARBA00034104"/>
    </source>
</evidence>
<evidence type="ECO:0000313" key="21">
    <source>
        <dbReference type="Proteomes" id="UP001208570"/>
    </source>
</evidence>
<organism evidence="20 21">
    <name type="scientific">Paralvinella palmiformis</name>
    <dbReference type="NCBI Taxonomy" id="53620"/>
    <lineage>
        <taxon>Eukaryota</taxon>
        <taxon>Metazoa</taxon>
        <taxon>Spiralia</taxon>
        <taxon>Lophotrochozoa</taxon>
        <taxon>Annelida</taxon>
        <taxon>Polychaeta</taxon>
        <taxon>Sedentaria</taxon>
        <taxon>Canalipalpata</taxon>
        <taxon>Terebellida</taxon>
        <taxon>Terebelliformia</taxon>
        <taxon>Alvinellidae</taxon>
        <taxon>Paralvinella</taxon>
    </lineage>
</organism>
<keyword evidence="14" id="KW-0407">Ion channel</keyword>
<dbReference type="Gene3D" id="1.20.58.390">
    <property type="entry name" value="Neurotransmitter-gated ion-channel transmembrane domain"/>
    <property type="match status" value="5"/>
</dbReference>
<dbReference type="EMBL" id="JAODUP010000095">
    <property type="protein sequence ID" value="KAK2162592.1"/>
    <property type="molecule type" value="Genomic_DNA"/>
</dbReference>
<evidence type="ECO:0000256" key="12">
    <source>
        <dbReference type="ARBA" id="ARBA00023214"/>
    </source>
</evidence>
<dbReference type="GO" id="GO:0034707">
    <property type="term" value="C:chloride channel complex"/>
    <property type="evidence" value="ECO:0007669"/>
    <property type="project" value="UniProtKB-KW"/>
</dbReference>
<keyword evidence="12" id="KW-0868">Chloride</keyword>
<evidence type="ECO:0000259" key="19">
    <source>
        <dbReference type="Pfam" id="PF02932"/>
    </source>
</evidence>
<accession>A0AAD9NA09</accession>
<keyword evidence="2" id="KW-1003">Cell membrane</keyword>
<feature type="transmembrane region" description="Helical" evidence="17">
    <location>
        <begin position="726"/>
        <end position="744"/>
    </location>
</feature>
<evidence type="ECO:0000256" key="14">
    <source>
        <dbReference type="ARBA" id="ARBA00023303"/>
    </source>
</evidence>
<keyword evidence="7" id="KW-0406">Ion transport</keyword>
<dbReference type="InterPro" id="IPR006028">
    <property type="entry name" value="GABAA/Glycine_rcpt"/>
</dbReference>
<feature type="signal peptide" evidence="18">
    <location>
        <begin position="1"/>
        <end position="17"/>
    </location>
</feature>
<evidence type="ECO:0000313" key="20">
    <source>
        <dbReference type="EMBL" id="KAK2162592.1"/>
    </source>
</evidence>
<feature type="transmembrane region" description="Helical" evidence="17">
    <location>
        <begin position="163"/>
        <end position="185"/>
    </location>
</feature>
<evidence type="ECO:0000256" key="8">
    <source>
        <dbReference type="ARBA" id="ARBA00023136"/>
    </source>
</evidence>
<feature type="domain" description="Neurotransmitter-gated ion-channel transmembrane" evidence="19">
    <location>
        <begin position="453"/>
        <end position="541"/>
    </location>
</feature>
<dbReference type="FunFam" id="1.20.58.390:FF:000067">
    <property type="entry name" value="Glycine receptor subunit alpha-2"/>
    <property type="match status" value="3"/>
</dbReference>
<feature type="transmembrane region" description="Helical" evidence="17">
    <location>
        <begin position="197"/>
        <end position="219"/>
    </location>
</feature>
<feature type="region of interest" description="Disordered" evidence="16">
    <location>
        <begin position="694"/>
        <end position="716"/>
    </location>
</feature>
<evidence type="ECO:0000256" key="10">
    <source>
        <dbReference type="ARBA" id="ARBA00023173"/>
    </source>
</evidence>
<evidence type="ECO:0000256" key="13">
    <source>
        <dbReference type="ARBA" id="ARBA00023257"/>
    </source>
</evidence>
<feature type="chain" id="PRO_5041970631" description="Neurotransmitter-gated ion-channel transmembrane domain-containing protein" evidence="18">
    <location>
        <begin position="18"/>
        <end position="754"/>
    </location>
</feature>
<dbReference type="PANTHER" id="PTHR18945">
    <property type="entry name" value="NEUROTRANSMITTER GATED ION CHANNEL"/>
    <property type="match status" value="1"/>
</dbReference>
<evidence type="ECO:0000256" key="17">
    <source>
        <dbReference type="SAM" id="Phobius"/>
    </source>
</evidence>
<dbReference type="InterPro" id="IPR006201">
    <property type="entry name" value="Neur_channel"/>
</dbReference>
<feature type="domain" description="Neurotransmitter-gated ion-channel transmembrane" evidence="19">
    <location>
        <begin position="330"/>
        <end position="421"/>
    </location>
</feature>
<dbReference type="GO" id="GO:0004888">
    <property type="term" value="F:transmembrane signaling receptor activity"/>
    <property type="evidence" value="ECO:0007669"/>
    <property type="project" value="InterPro"/>
</dbReference>
<dbReference type="Pfam" id="PF02932">
    <property type="entry name" value="Neur_chan_memb"/>
    <property type="match status" value="5"/>
</dbReference>
<feature type="transmembrane region" description="Helical" evidence="17">
    <location>
        <begin position="635"/>
        <end position="658"/>
    </location>
</feature>
<evidence type="ECO:0000256" key="2">
    <source>
        <dbReference type="ARBA" id="ARBA00022475"/>
    </source>
</evidence>
<evidence type="ECO:0000256" key="11">
    <source>
        <dbReference type="ARBA" id="ARBA00023180"/>
    </source>
</evidence>
<dbReference type="SUPFAM" id="SSF90112">
    <property type="entry name" value="Neurotransmitter-gated ion-channel transmembrane pore"/>
    <property type="match status" value="5"/>
</dbReference>
<dbReference type="Proteomes" id="UP001208570">
    <property type="component" value="Unassembled WGS sequence"/>
</dbReference>
<comment type="subcellular location">
    <subcellularLocation>
        <location evidence="15">Postsynaptic cell membrane</location>
        <topology evidence="15">Multi-pass membrane protein</topology>
    </subcellularLocation>
</comment>
<feature type="domain" description="Neurotransmitter-gated ion-channel transmembrane" evidence="19">
    <location>
        <begin position="202"/>
        <end position="291"/>
    </location>
</feature>
<keyword evidence="3 17" id="KW-0812">Transmembrane</keyword>
<keyword evidence="10" id="KW-0869">Chloride channel</keyword>
<keyword evidence="11" id="KW-0325">Glycoprotein</keyword>
<evidence type="ECO:0000256" key="7">
    <source>
        <dbReference type="ARBA" id="ARBA00023065"/>
    </source>
</evidence>
<feature type="transmembrane region" description="Helical" evidence="17">
    <location>
        <begin position="511"/>
        <end position="534"/>
    </location>
</feature>
<reference evidence="20" key="1">
    <citation type="journal article" date="2023" name="Mol. Biol. Evol.">
        <title>Third-Generation Sequencing Reveals the Adaptive Role of the Epigenome in Three Deep-Sea Polychaetes.</title>
        <authorList>
            <person name="Perez M."/>
            <person name="Aroh O."/>
            <person name="Sun Y."/>
            <person name="Lan Y."/>
            <person name="Juniper S.K."/>
            <person name="Young C.R."/>
            <person name="Angers B."/>
            <person name="Qian P.Y."/>
        </authorList>
    </citation>
    <scope>NUCLEOTIDE SEQUENCE</scope>
    <source>
        <strain evidence="20">P08H-3</strain>
    </source>
</reference>
<evidence type="ECO:0000256" key="4">
    <source>
        <dbReference type="ARBA" id="ARBA00022729"/>
    </source>
</evidence>
<evidence type="ECO:0000256" key="16">
    <source>
        <dbReference type="SAM" id="MobiDB-lite"/>
    </source>
</evidence>
<feature type="transmembrane region" description="Helical" evidence="17">
    <location>
        <begin position="446"/>
        <end position="470"/>
    </location>
</feature>
<dbReference type="InterPro" id="IPR006029">
    <property type="entry name" value="Neurotrans-gated_channel_TM"/>
</dbReference>
<dbReference type="GO" id="GO:0005254">
    <property type="term" value="F:chloride channel activity"/>
    <property type="evidence" value="ECO:0007669"/>
    <property type="project" value="UniProtKB-KW"/>
</dbReference>
<evidence type="ECO:0000256" key="1">
    <source>
        <dbReference type="ARBA" id="ARBA00022448"/>
    </source>
</evidence>
<comment type="caution">
    <text evidence="20">The sequence shown here is derived from an EMBL/GenBank/DDBJ whole genome shotgun (WGS) entry which is preliminary data.</text>
</comment>
<feature type="transmembrane region" description="Helical" evidence="17">
    <location>
        <begin position="570"/>
        <end position="594"/>
    </location>
</feature>
<feature type="domain" description="Neurotransmitter-gated ion-channel transmembrane" evidence="19">
    <location>
        <begin position="577"/>
        <end position="665"/>
    </location>
</feature>
<proteinExistence type="predicted"/>
<dbReference type="CDD" id="cd19049">
    <property type="entry name" value="LGIC_TM_anion"/>
    <property type="match status" value="5"/>
</dbReference>
<feature type="transmembrane region" description="Helical" evidence="17">
    <location>
        <begin position="388"/>
        <end position="410"/>
    </location>
</feature>
<keyword evidence="6" id="KW-0770">Synapse</keyword>
<keyword evidence="13" id="KW-0628">Postsynaptic cell membrane</keyword>
<dbReference type="AlphaFoldDB" id="A0AAD9NA09"/>
<keyword evidence="8 17" id="KW-0472">Membrane</keyword>
<dbReference type="InterPro" id="IPR036719">
    <property type="entry name" value="Neuro-gated_channel_TM_sf"/>
</dbReference>
<keyword evidence="4 18" id="KW-0732">Signal</keyword>
<dbReference type="GO" id="GO:0045211">
    <property type="term" value="C:postsynaptic membrane"/>
    <property type="evidence" value="ECO:0007669"/>
    <property type="project" value="UniProtKB-SubCell"/>
</dbReference>
<dbReference type="InterPro" id="IPR038050">
    <property type="entry name" value="Neuro_actylchol_rec"/>
</dbReference>
<dbReference type="PRINTS" id="PR00253">
    <property type="entry name" value="GABAARECEPTR"/>
</dbReference>
<evidence type="ECO:0000256" key="9">
    <source>
        <dbReference type="ARBA" id="ARBA00023157"/>
    </source>
</evidence>